<keyword evidence="8 12" id="KW-1133">Transmembrane helix</keyword>
<dbReference type="EMBL" id="JACGWO010000003">
    <property type="protein sequence ID" value="KAK4432121.1"/>
    <property type="molecule type" value="Genomic_DNA"/>
</dbReference>
<evidence type="ECO:0000256" key="10">
    <source>
        <dbReference type="ARBA" id="ARBA00024209"/>
    </source>
</evidence>
<dbReference type="PROSITE" id="PS50089">
    <property type="entry name" value="ZF_RING_2"/>
    <property type="match status" value="1"/>
</dbReference>
<evidence type="ECO:0000256" key="2">
    <source>
        <dbReference type="ARBA" id="ARBA00004167"/>
    </source>
</evidence>
<feature type="domain" description="RING-type" evidence="13">
    <location>
        <begin position="131"/>
        <end position="173"/>
    </location>
</feature>
<dbReference type="InterPro" id="IPR044602">
    <property type="entry name" value="ATL10/ATL72-79-like"/>
</dbReference>
<name>A0AAE1YLR6_9LAMI</name>
<accession>A0AAE1YLR6</accession>
<comment type="similarity">
    <text evidence="10">Belongs to the RING-type zinc finger family. ATL subfamily.</text>
</comment>
<gene>
    <name evidence="14" type="ORF">Salat_0974200</name>
</gene>
<keyword evidence="9 12" id="KW-0472">Membrane</keyword>
<keyword evidence="15" id="KW-1185">Reference proteome</keyword>
<dbReference type="GO" id="GO:0061630">
    <property type="term" value="F:ubiquitin protein ligase activity"/>
    <property type="evidence" value="ECO:0007669"/>
    <property type="project" value="UniProtKB-EC"/>
</dbReference>
<sequence>MRQIPSVGTAAAAAKAELSIHLAPPATTTTPPSPKCDGHKCPWWPYSSSKDFKVNTALVLVFLFCTLICAAAFNVAVRYIIRLHCARRRRQLRTPPNQKAELGCAAAEQEVEVPAVIYSEGMKLVGAAAECAVCLSEFAGGERIRVLEKCGHGFHVQCIERWLVSCSSCPTCRANCSVKSYSSPP</sequence>
<evidence type="ECO:0000256" key="12">
    <source>
        <dbReference type="SAM" id="Phobius"/>
    </source>
</evidence>
<comment type="caution">
    <text evidence="14">The sequence shown here is derived from an EMBL/GenBank/DDBJ whole genome shotgun (WGS) entry which is preliminary data.</text>
</comment>
<dbReference type="Pfam" id="PF13639">
    <property type="entry name" value="zf-RING_2"/>
    <property type="match status" value="1"/>
</dbReference>
<evidence type="ECO:0000256" key="5">
    <source>
        <dbReference type="ARBA" id="ARBA00022692"/>
    </source>
</evidence>
<dbReference type="InterPro" id="IPR001841">
    <property type="entry name" value="Znf_RING"/>
</dbReference>
<reference evidence="14" key="1">
    <citation type="submission" date="2020-06" db="EMBL/GenBank/DDBJ databases">
        <authorList>
            <person name="Li T."/>
            <person name="Hu X."/>
            <person name="Zhang T."/>
            <person name="Song X."/>
            <person name="Zhang H."/>
            <person name="Dai N."/>
            <person name="Sheng W."/>
            <person name="Hou X."/>
            <person name="Wei L."/>
        </authorList>
    </citation>
    <scope>NUCLEOTIDE SEQUENCE</scope>
    <source>
        <strain evidence="14">3651</strain>
        <tissue evidence="14">Leaf</tissue>
    </source>
</reference>
<dbReference type="SMART" id="SM00184">
    <property type="entry name" value="RING"/>
    <property type="match status" value="1"/>
</dbReference>
<dbReference type="EC" id="2.3.2.27" evidence="3"/>
<keyword evidence="11" id="KW-0863">Zinc-finger</keyword>
<dbReference type="InterPro" id="IPR013083">
    <property type="entry name" value="Znf_RING/FYVE/PHD"/>
</dbReference>
<evidence type="ECO:0000256" key="8">
    <source>
        <dbReference type="ARBA" id="ARBA00022989"/>
    </source>
</evidence>
<evidence type="ECO:0000256" key="7">
    <source>
        <dbReference type="ARBA" id="ARBA00022833"/>
    </source>
</evidence>
<evidence type="ECO:0000313" key="15">
    <source>
        <dbReference type="Proteomes" id="UP001293254"/>
    </source>
</evidence>
<evidence type="ECO:0000256" key="3">
    <source>
        <dbReference type="ARBA" id="ARBA00012483"/>
    </source>
</evidence>
<reference evidence="14" key="2">
    <citation type="journal article" date="2024" name="Plant">
        <title>Genomic evolution and insights into agronomic trait innovations of Sesamum species.</title>
        <authorList>
            <person name="Miao H."/>
            <person name="Wang L."/>
            <person name="Qu L."/>
            <person name="Liu H."/>
            <person name="Sun Y."/>
            <person name="Le M."/>
            <person name="Wang Q."/>
            <person name="Wei S."/>
            <person name="Zheng Y."/>
            <person name="Lin W."/>
            <person name="Duan Y."/>
            <person name="Cao H."/>
            <person name="Xiong S."/>
            <person name="Wang X."/>
            <person name="Wei L."/>
            <person name="Li C."/>
            <person name="Ma Q."/>
            <person name="Ju M."/>
            <person name="Zhao R."/>
            <person name="Li G."/>
            <person name="Mu C."/>
            <person name="Tian Q."/>
            <person name="Mei H."/>
            <person name="Zhang T."/>
            <person name="Gao T."/>
            <person name="Zhang H."/>
        </authorList>
    </citation>
    <scope>NUCLEOTIDE SEQUENCE</scope>
    <source>
        <strain evidence="14">3651</strain>
    </source>
</reference>
<feature type="transmembrane region" description="Helical" evidence="12">
    <location>
        <begin position="57"/>
        <end position="81"/>
    </location>
</feature>
<dbReference type="PANTHER" id="PTHR46905">
    <property type="entry name" value="RING-H2 FINGER PROTEIN ATL78"/>
    <property type="match status" value="1"/>
</dbReference>
<evidence type="ECO:0000259" key="13">
    <source>
        <dbReference type="PROSITE" id="PS50089"/>
    </source>
</evidence>
<dbReference type="SUPFAM" id="SSF57850">
    <property type="entry name" value="RING/U-box"/>
    <property type="match status" value="1"/>
</dbReference>
<evidence type="ECO:0000256" key="11">
    <source>
        <dbReference type="PROSITE-ProRule" id="PRU00175"/>
    </source>
</evidence>
<protein>
    <recommendedName>
        <fullName evidence="3">RING-type E3 ubiquitin transferase</fullName>
        <ecNumber evidence="3">2.3.2.27</ecNumber>
    </recommendedName>
</protein>
<organism evidence="14 15">
    <name type="scientific">Sesamum alatum</name>
    <dbReference type="NCBI Taxonomy" id="300844"/>
    <lineage>
        <taxon>Eukaryota</taxon>
        <taxon>Viridiplantae</taxon>
        <taxon>Streptophyta</taxon>
        <taxon>Embryophyta</taxon>
        <taxon>Tracheophyta</taxon>
        <taxon>Spermatophyta</taxon>
        <taxon>Magnoliopsida</taxon>
        <taxon>eudicotyledons</taxon>
        <taxon>Gunneridae</taxon>
        <taxon>Pentapetalae</taxon>
        <taxon>asterids</taxon>
        <taxon>lamiids</taxon>
        <taxon>Lamiales</taxon>
        <taxon>Pedaliaceae</taxon>
        <taxon>Sesamum</taxon>
    </lineage>
</organism>
<evidence type="ECO:0000313" key="14">
    <source>
        <dbReference type="EMBL" id="KAK4432121.1"/>
    </source>
</evidence>
<keyword evidence="4" id="KW-0808">Transferase</keyword>
<keyword evidence="7" id="KW-0862">Zinc</keyword>
<evidence type="ECO:0000256" key="1">
    <source>
        <dbReference type="ARBA" id="ARBA00000900"/>
    </source>
</evidence>
<evidence type="ECO:0000256" key="4">
    <source>
        <dbReference type="ARBA" id="ARBA00022679"/>
    </source>
</evidence>
<dbReference type="GO" id="GO:0016567">
    <property type="term" value="P:protein ubiquitination"/>
    <property type="evidence" value="ECO:0007669"/>
    <property type="project" value="InterPro"/>
</dbReference>
<dbReference type="Proteomes" id="UP001293254">
    <property type="component" value="Unassembled WGS sequence"/>
</dbReference>
<dbReference type="PANTHER" id="PTHR46905:SF1">
    <property type="entry name" value="RING-TYPE E3 UBIQUITIN TRANSFERASE"/>
    <property type="match status" value="1"/>
</dbReference>
<comment type="subcellular location">
    <subcellularLocation>
        <location evidence="2">Membrane</location>
        <topology evidence="2">Single-pass membrane protein</topology>
    </subcellularLocation>
</comment>
<keyword evidence="6" id="KW-0479">Metal-binding</keyword>
<proteinExistence type="inferred from homology"/>
<dbReference type="GO" id="GO:0016020">
    <property type="term" value="C:membrane"/>
    <property type="evidence" value="ECO:0007669"/>
    <property type="project" value="UniProtKB-SubCell"/>
</dbReference>
<keyword evidence="5 12" id="KW-0812">Transmembrane</keyword>
<dbReference type="GO" id="GO:0008270">
    <property type="term" value="F:zinc ion binding"/>
    <property type="evidence" value="ECO:0007669"/>
    <property type="project" value="UniProtKB-KW"/>
</dbReference>
<evidence type="ECO:0000256" key="6">
    <source>
        <dbReference type="ARBA" id="ARBA00022723"/>
    </source>
</evidence>
<dbReference type="AlphaFoldDB" id="A0AAE1YLR6"/>
<comment type="catalytic activity">
    <reaction evidence="1">
        <text>S-ubiquitinyl-[E2 ubiquitin-conjugating enzyme]-L-cysteine + [acceptor protein]-L-lysine = [E2 ubiquitin-conjugating enzyme]-L-cysteine + N(6)-ubiquitinyl-[acceptor protein]-L-lysine.</text>
        <dbReference type="EC" id="2.3.2.27"/>
    </reaction>
</comment>
<evidence type="ECO:0000256" key="9">
    <source>
        <dbReference type="ARBA" id="ARBA00023136"/>
    </source>
</evidence>
<dbReference type="Gene3D" id="3.30.40.10">
    <property type="entry name" value="Zinc/RING finger domain, C3HC4 (zinc finger)"/>
    <property type="match status" value="1"/>
</dbReference>